<dbReference type="AlphaFoldDB" id="W6XYU9"/>
<dbReference type="HOGENOM" id="CLU_2061100_0_0_1"/>
<dbReference type="RefSeq" id="XP_007714789.1">
    <property type="nucleotide sequence ID" value="XM_007716599.1"/>
</dbReference>
<sequence length="119" mass="12357">MGNPEEQLLLCWRKRRRRGGCVSAATCTMSLSASTNLISGCASMGCASHVMRTQACSAASMRSLSAMRVSGTALERRAGCARHSPARFPRPTAVVPTRPGCSSASMAASASPHLLTCAA</sequence>
<dbReference type="Proteomes" id="UP000053841">
    <property type="component" value="Unassembled WGS sequence"/>
</dbReference>
<dbReference type="GeneID" id="19146376"/>
<dbReference type="EMBL" id="KI964683">
    <property type="protein sequence ID" value="EUC30913.1"/>
    <property type="molecule type" value="Genomic_DNA"/>
</dbReference>
<evidence type="ECO:0000313" key="2">
    <source>
        <dbReference type="Proteomes" id="UP000053841"/>
    </source>
</evidence>
<reference evidence="1 2" key="1">
    <citation type="journal article" date="2013" name="PLoS Genet.">
        <title>Comparative genome structure, secondary metabolite, and effector coding capacity across Cochliobolus pathogens.</title>
        <authorList>
            <person name="Condon B.J."/>
            <person name="Leng Y."/>
            <person name="Wu D."/>
            <person name="Bushley K.E."/>
            <person name="Ohm R.A."/>
            <person name="Otillar R."/>
            <person name="Martin J."/>
            <person name="Schackwitz W."/>
            <person name="Grimwood J."/>
            <person name="MohdZainudin N."/>
            <person name="Xue C."/>
            <person name="Wang R."/>
            <person name="Manning V.A."/>
            <person name="Dhillon B."/>
            <person name="Tu Z.J."/>
            <person name="Steffenson B.J."/>
            <person name="Salamov A."/>
            <person name="Sun H."/>
            <person name="Lowry S."/>
            <person name="LaButti K."/>
            <person name="Han J."/>
            <person name="Copeland A."/>
            <person name="Lindquist E."/>
            <person name="Barry K."/>
            <person name="Schmutz J."/>
            <person name="Baker S.E."/>
            <person name="Ciuffetti L.M."/>
            <person name="Grigoriev I.V."/>
            <person name="Zhong S."/>
            <person name="Turgeon B.G."/>
        </authorList>
    </citation>
    <scope>NUCLEOTIDE SEQUENCE [LARGE SCALE GENOMIC DNA]</scope>
    <source>
        <strain evidence="1 2">26-R-13</strain>
    </source>
</reference>
<accession>W6XYU9</accession>
<organism evidence="1 2">
    <name type="scientific">Cochliobolus carbonum (strain 26-R-13)</name>
    <name type="common">Maize leaf spot fungus</name>
    <name type="synonym">Bipolaris zeicola</name>
    <dbReference type="NCBI Taxonomy" id="930089"/>
    <lineage>
        <taxon>Eukaryota</taxon>
        <taxon>Fungi</taxon>
        <taxon>Dikarya</taxon>
        <taxon>Ascomycota</taxon>
        <taxon>Pezizomycotina</taxon>
        <taxon>Dothideomycetes</taxon>
        <taxon>Pleosporomycetidae</taxon>
        <taxon>Pleosporales</taxon>
        <taxon>Pleosporineae</taxon>
        <taxon>Pleosporaceae</taxon>
        <taxon>Bipolaris</taxon>
    </lineage>
</organism>
<evidence type="ECO:0000313" key="1">
    <source>
        <dbReference type="EMBL" id="EUC30913.1"/>
    </source>
</evidence>
<dbReference type="KEGG" id="bze:COCCADRAFT_28293"/>
<proteinExistence type="predicted"/>
<name>W6XYU9_COCC2</name>
<protein>
    <submittedName>
        <fullName evidence="1">Uncharacterized protein</fullName>
    </submittedName>
</protein>
<keyword evidence="2" id="KW-1185">Reference proteome</keyword>
<gene>
    <name evidence="1" type="ORF">COCCADRAFT_28293</name>
</gene>